<feature type="chain" id="PRO_5009098633" description="Putative auto-transporter adhesin head GIN domain-containing protein" evidence="1">
    <location>
        <begin position="17"/>
        <end position="202"/>
    </location>
</feature>
<keyword evidence="4" id="KW-1185">Reference proteome</keyword>
<evidence type="ECO:0000313" key="4">
    <source>
        <dbReference type="Proteomes" id="UP000094313"/>
    </source>
</evidence>
<feature type="domain" description="Putative auto-transporter adhesin head GIN" evidence="2">
    <location>
        <begin position="33"/>
        <end position="163"/>
    </location>
</feature>
<dbReference type="InterPro" id="IPR021255">
    <property type="entry name" value="DUF2807"/>
</dbReference>
<dbReference type="Pfam" id="PF10988">
    <property type="entry name" value="DUF2807"/>
    <property type="match status" value="1"/>
</dbReference>
<reference evidence="3 4" key="1">
    <citation type="submission" date="2016-08" db="EMBL/GenBank/DDBJ databases">
        <authorList>
            <person name="Seilhamer J.J."/>
        </authorList>
    </citation>
    <scope>NUCLEOTIDE SEQUENCE [LARGE SCALE GENOMIC DNA]</scope>
    <source>
        <strain evidence="3 4">DX4</strain>
    </source>
</reference>
<evidence type="ECO:0000256" key="1">
    <source>
        <dbReference type="SAM" id="SignalP"/>
    </source>
</evidence>
<feature type="signal peptide" evidence="1">
    <location>
        <begin position="1"/>
        <end position="16"/>
    </location>
</feature>
<accession>A0A1D7QI88</accession>
<name>A0A1D7QI88_9SPHI</name>
<keyword evidence="1" id="KW-0732">Signal</keyword>
<dbReference type="Proteomes" id="UP000094313">
    <property type="component" value="Chromosome"/>
</dbReference>
<sequence>MAFATILLLLTATAPASVHTIANLLKLHKISSFRKISLKGNIEVVLVQSSTTGVSYADDNEGSADVTKEGEILHITGTSKEPCKLVVYVNDLFRIVAEENTVVRTRGMLSTKFLQIVLKGNANADIRAKTQSLYTAIYDTSALHLRGYTDVHFLFMEKKPTLTTGDFIALRTQEALENYTLPALSGKDRPETNLVSRLSLVL</sequence>
<dbReference type="EMBL" id="CP017141">
    <property type="protein sequence ID" value="AOM78391.1"/>
    <property type="molecule type" value="Genomic_DNA"/>
</dbReference>
<organism evidence="3 4">
    <name type="scientific">Pedobacter steynii</name>
    <dbReference type="NCBI Taxonomy" id="430522"/>
    <lineage>
        <taxon>Bacteria</taxon>
        <taxon>Pseudomonadati</taxon>
        <taxon>Bacteroidota</taxon>
        <taxon>Sphingobacteriia</taxon>
        <taxon>Sphingobacteriales</taxon>
        <taxon>Sphingobacteriaceae</taxon>
        <taxon>Pedobacter</taxon>
    </lineage>
</organism>
<proteinExistence type="predicted"/>
<dbReference type="KEGG" id="psty:BFS30_15125"/>
<evidence type="ECO:0000259" key="2">
    <source>
        <dbReference type="Pfam" id="PF10988"/>
    </source>
</evidence>
<dbReference type="AlphaFoldDB" id="A0A1D7QI88"/>
<dbReference type="Gene3D" id="2.160.20.120">
    <property type="match status" value="1"/>
</dbReference>
<evidence type="ECO:0000313" key="3">
    <source>
        <dbReference type="EMBL" id="AOM78391.1"/>
    </source>
</evidence>
<gene>
    <name evidence="3" type="ORF">BFS30_15125</name>
</gene>
<protein>
    <recommendedName>
        <fullName evidence="2">Putative auto-transporter adhesin head GIN domain-containing protein</fullName>
    </recommendedName>
</protein>